<dbReference type="InterPro" id="IPR006656">
    <property type="entry name" value="Mopterin_OxRdtase"/>
</dbReference>
<dbReference type="Gene3D" id="3.40.50.740">
    <property type="match status" value="1"/>
</dbReference>
<dbReference type="Gene3D" id="2.20.25.90">
    <property type="entry name" value="ADC-like domains"/>
    <property type="match status" value="1"/>
</dbReference>
<evidence type="ECO:0000259" key="5">
    <source>
        <dbReference type="PROSITE" id="PS51669"/>
    </source>
</evidence>
<dbReference type="GO" id="GO:0046872">
    <property type="term" value="F:metal ion binding"/>
    <property type="evidence" value="ECO:0007669"/>
    <property type="project" value="UniProtKB-KW"/>
</dbReference>
<dbReference type="EMBL" id="AE000782">
    <property type="protein sequence ID" value="AAB90041.1"/>
    <property type="molecule type" value="Genomic_DNA"/>
</dbReference>
<dbReference type="Pfam" id="PF04879">
    <property type="entry name" value="Molybdop_Fe4S4"/>
    <property type="match status" value="1"/>
</dbReference>
<name>O29065_ARCFU</name>
<gene>
    <name evidence="6" type="ordered locus">AF_1203</name>
</gene>
<proteinExistence type="inferred from homology"/>
<reference evidence="6 7" key="1">
    <citation type="journal article" date="1997" name="Nature">
        <title>The complete genome sequence of the hyperthermophilic, sulphate-reducing archaeon Archaeoglobus fulgidus.</title>
        <authorList>
            <person name="Klenk H.P."/>
            <person name="Clayton R.A."/>
            <person name="Tomb J."/>
            <person name="White O."/>
            <person name="Nelson K.E."/>
            <person name="Ketchum K.A."/>
            <person name="Dodson R.J."/>
            <person name="Gwinn M."/>
            <person name="Hickey E.K."/>
            <person name="Peterson J.D."/>
            <person name="Richardson D.L."/>
            <person name="Kerlavage A.R."/>
            <person name="Graham D.E."/>
            <person name="Kyrpides N.C."/>
            <person name="Fleischmann R.D."/>
            <person name="Quackenbush J."/>
            <person name="Lee N.H."/>
            <person name="Sutton G.G."/>
            <person name="Gill S."/>
            <person name="Kirkness E.F."/>
            <person name="Dougherty B.A."/>
            <person name="McKenney K."/>
            <person name="Adams M.D."/>
            <person name="Loftus B."/>
            <person name="Peterson S."/>
            <person name="Reich C.I."/>
            <person name="McNeil L.K."/>
            <person name="Badger J.H."/>
            <person name="Glodek A."/>
            <person name="Zhou L."/>
            <person name="Overbeek R."/>
            <person name="Gocayne J.D."/>
            <person name="Weidman J.F."/>
            <person name="McDonald L."/>
            <person name="Utterback T."/>
            <person name="Cotton M.D."/>
            <person name="Spriggs T."/>
            <person name="Artiach P."/>
            <person name="Kaine B.P."/>
            <person name="Sykes S.M."/>
            <person name="Sadow P.W."/>
            <person name="D'Andrea K.P."/>
            <person name="Bowman C."/>
            <person name="Fujii C."/>
            <person name="Garland S.A."/>
            <person name="Mason T.M."/>
            <person name="Olsen G.J."/>
            <person name="Fraser C.M."/>
            <person name="Smith H.O."/>
            <person name="Woese C.R."/>
            <person name="Venter J.C."/>
        </authorList>
    </citation>
    <scope>NUCLEOTIDE SEQUENCE [LARGE SCALE GENOMIC DNA]</scope>
    <source>
        <strain evidence="7">ATCC 49558 / DSM 4304 / JCM 9628 / NBRC 100126 / VC-16</strain>
    </source>
</reference>
<protein>
    <submittedName>
        <fullName evidence="6">Molybdopterin oxidoreductase, molybdopterin binding subunit</fullName>
    </submittedName>
</protein>
<dbReference type="STRING" id="224325.AF_1203"/>
<keyword evidence="3" id="KW-0408">Iron</keyword>
<dbReference type="InterPro" id="IPR006657">
    <property type="entry name" value="MoPterin_dinucl-bd_dom"/>
</dbReference>
<dbReference type="AlphaFoldDB" id="O29065"/>
<evidence type="ECO:0000256" key="4">
    <source>
        <dbReference type="ARBA" id="ARBA00023014"/>
    </source>
</evidence>
<dbReference type="SMART" id="SM00926">
    <property type="entry name" value="Molybdop_Fe4S4"/>
    <property type="match status" value="1"/>
</dbReference>
<dbReference type="InterPro" id="IPR050612">
    <property type="entry name" value="Prok_Mopterin_Oxidored"/>
</dbReference>
<evidence type="ECO:0000256" key="2">
    <source>
        <dbReference type="ARBA" id="ARBA00022723"/>
    </source>
</evidence>
<dbReference type="Proteomes" id="UP000002199">
    <property type="component" value="Chromosome"/>
</dbReference>
<dbReference type="InterPro" id="IPR009010">
    <property type="entry name" value="Asp_de-COase-like_dom_sf"/>
</dbReference>
<organism evidence="6 7">
    <name type="scientific">Archaeoglobus fulgidus (strain ATCC 49558 / DSM 4304 / JCM 9628 / NBRC 100126 / VC-16)</name>
    <dbReference type="NCBI Taxonomy" id="224325"/>
    <lineage>
        <taxon>Archaea</taxon>
        <taxon>Methanobacteriati</taxon>
        <taxon>Methanobacteriota</taxon>
        <taxon>Archaeoglobi</taxon>
        <taxon>Archaeoglobales</taxon>
        <taxon>Archaeoglobaceae</taxon>
        <taxon>Archaeoglobus</taxon>
    </lineage>
</organism>
<dbReference type="PANTHER" id="PTHR43742:SF6">
    <property type="entry name" value="OXIDOREDUCTASE YYAE-RELATED"/>
    <property type="match status" value="1"/>
</dbReference>
<dbReference type="KEGG" id="afu:AF_1203"/>
<sequence>MDGADNRPHVHLFWLRILRSQKKKVIPSIFLRGAEMSEHVVKTTCKSCHGGCRVLVKVKSGKIVHIEGDPSSLTRGTMCPKGLASIKEVYNPSRLKYPLKRVGERGEGEWKRISWKEALDTIAEKMKEYIEEYGPSSILIGQGTGRGYNRYTFRFARSIGSPNVLLPAHFCYAPRLAAFGITVGGRLYCDYHGWGGEYPKTIVHWGKQLEYTNADGEMAVWFLRALEEAEHFILVDPKATPVAHRADLWLPVRPGTDAALALGMLNVIISEELYDKDFVEQWTHGFDRLRERVEEYSPDKVSRITWVPEDKIKLAAEWFATSRPGCIQIGQALEAGNNSIQTLRAIICLMAVTGNIERPGGMVNWVPPETGEMEEFALEVPPPEELPIGADRYKLLALPPFAMCHFESVCEDLLNGERRIKMMHLQGTNPVLAYANSKDVLKALLNVEFISVVDLYMSPTAKYADIVLPAAHWLETDDIYDMHPRFFVSAIVRAVEPVGEALPDNVIFNELGKRLAPKYWFSDVYEMLNYQLRKAGITWEEFKEIGVLARTGKEHYYKYKTNYWREGGGFPTPTGKIELYSTILENLNYDPLPHYREPNESPYSTPELSEKYPLILSTGGRVPYYFHSQYRQNPWLRELQPDPVALIHPETAEKYGIKDGDWIWIETPRGRIRQRARLFEAMNPRYVFAQASWYYPEKPDLGIFESNANVLTSNKPPFDPCIGSTTFRAMLCRIYRCDGGE</sequence>
<comment type="similarity">
    <text evidence="1">Belongs to the prokaryotic molybdopterin-containing oxidoreductase family.</text>
</comment>
<dbReference type="SUPFAM" id="SSF53706">
    <property type="entry name" value="Formate dehydrogenase/DMSO reductase, domains 1-3"/>
    <property type="match status" value="1"/>
</dbReference>
<dbReference type="InterPro" id="IPR037949">
    <property type="entry name" value="MopB_CT_Acetylene-hydratase"/>
</dbReference>
<dbReference type="Pfam" id="PF01568">
    <property type="entry name" value="Molydop_binding"/>
    <property type="match status" value="1"/>
</dbReference>
<dbReference type="eggNOG" id="arCOG01491">
    <property type="taxonomic scope" value="Archaea"/>
</dbReference>
<dbReference type="Gene3D" id="2.40.40.20">
    <property type="match status" value="1"/>
</dbReference>
<dbReference type="PhylomeDB" id="O29065"/>
<dbReference type="SUPFAM" id="SSF50692">
    <property type="entry name" value="ADC-like"/>
    <property type="match status" value="1"/>
</dbReference>
<evidence type="ECO:0000256" key="1">
    <source>
        <dbReference type="ARBA" id="ARBA00010312"/>
    </source>
</evidence>
<dbReference type="CDD" id="cd02759">
    <property type="entry name" value="MopB_Acetylene-hydratase"/>
    <property type="match status" value="1"/>
</dbReference>
<dbReference type="PaxDb" id="224325-AF_1203"/>
<accession>O29065</accession>
<evidence type="ECO:0000313" key="6">
    <source>
        <dbReference type="EMBL" id="AAB90041.1"/>
    </source>
</evidence>
<dbReference type="GO" id="GO:0051536">
    <property type="term" value="F:iron-sulfur cluster binding"/>
    <property type="evidence" value="ECO:0007669"/>
    <property type="project" value="UniProtKB-KW"/>
</dbReference>
<dbReference type="Gene3D" id="3.40.228.10">
    <property type="entry name" value="Dimethylsulfoxide Reductase, domain 2"/>
    <property type="match status" value="1"/>
</dbReference>
<dbReference type="GO" id="GO:0043546">
    <property type="term" value="F:molybdopterin cofactor binding"/>
    <property type="evidence" value="ECO:0007669"/>
    <property type="project" value="InterPro"/>
</dbReference>
<keyword evidence="2" id="KW-0479">Metal-binding</keyword>
<dbReference type="GO" id="GO:0018818">
    <property type="term" value="F:acetylene hydratase activity"/>
    <property type="evidence" value="ECO:0007669"/>
    <property type="project" value="InterPro"/>
</dbReference>
<dbReference type="CDD" id="cd02781">
    <property type="entry name" value="MopB_CT_Acetylene-hydratase"/>
    <property type="match status" value="1"/>
</dbReference>
<dbReference type="InterPro" id="IPR006963">
    <property type="entry name" value="Mopterin_OxRdtase_4Fe-4S_dom"/>
</dbReference>
<dbReference type="EnsemblBacteria" id="AAB90041">
    <property type="protein sequence ID" value="AAB90041"/>
    <property type="gene ID" value="AF_1203"/>
</dbReference>
<dbReference type="InterPro" id="IPR041930">
    <property type="entry name" value="Acetylene_hydratase"/>
</dbReference>
<dbReference type="Pfam" id="PF00384">
    <property type="entry name" value="Molybdopterin"/>
    <property type="match status" value="1"/>
</dbReference>
<evidence type="ECO:0000256" key="3">
    <source>
        <dbReference type="ARBA" id="ARBA00023004"/>
    </source>
</evidence>
<dbReference type="PROSITE" id="PS51669">
    <property type="entry name" value="4FE4S_MOW_BIS_MGD"/>
    <property type="match status" value="1"/>
</dbReference>
<keyword evidence="4" id="KW-0411">Iron-sulfur</keyword>
<keyword evidence="7" id="KW-1185">Reference proteome</keyword>
<feature type="domain" description="4Fe-4S Mo/W bis-MGD-type" evidence="5">
    <location>
        <begin position="38"/>
        <end position="93"/>
    </location>
</feature>
<evidence type="ECO:0000313" key="7">
    <source>
        <dbReference type="Proteomes" id="UP000002199"/>
    </source>
</evidence>
<dbReference type="HOGENOM" id="CLU_000422_13_3_2"/>
<dbReference type="GO" id="GO:0016491">
    <property type="term" value="F:oxidoreductase activity"/>
    <property type="evidence" value="ECO:0007669"/>
    <property type="project" value="InterPro"/>
</dbReference>
<dbReference type="PIR" id="B69400">
    <property type="entry name" value="B69400"/>
</dbReference>
<dbReference type="PANTHER" id="PTHR43742">
    <property type="entry name" value="TRIMETHYLAMINE-N-OXIDE REDUCTASE"/>
    <property type="match status" value="1"/>
</dbReference>